<protein>
    <recommendedName>
        <fullName evidence="5">SDR family oxidoreductase</fullName>
    </recommendedName>
</protein>
<reference evidence="3" key="2">
    <citation type="submission" date="2023-01" db="EMBL/GenBank/DDBJ databases">
        <authorList>
            <person name="Sun Q."/>
            <person name="Evtushenko L."/>
        </authorList>
    </citation>
    <scope>NUCLEOTIDE SEQUENCE</scope>
    <source>
        <strain evidence="3">VKM Ac-1069</strain>
    </source>
</reference>
<dbReference type="InterPro" id="IPR036291">
    <property type="entry name" value="NAD(P)-bd_dom_sf"/>
</dbReference>
<dbReference type="PANTHER" id="PTHR43477">
    <property type="entry name" value="DIHYDROANTICAPSIN 7-DEHYDROGENASE"/>
    <property type="match status" value="1"/>
</dbReference>
<comment type="caution">
    <text evidence="3">The sequence shown here is derived from an EMBL/GenBank/DDBJ whole genome shotgun (WGS) entry which is preliminary data.</text>
</comment>
<dbReference type="InterPro" id="IPR002347">
    <property type="entry name" value="SDR_fam"/>
</dbReference>
<dbReference type="Gene3D" id="3.40.50.720">
    <property type="entry name" value="NAD(P)-binding Rossmann-like Domain"/>
    <property type="match status" value="1"/>
</dbReference>
<dbReference type="PRINTS" id="PR00081">
    <property type="entry name" value="GDHRDH"/>
</dbReference>
<dbReference type="PANTHER" id="PTHR43477:SF1">
    <property type="entry name" value="DIHYDROANTICAPSIN 7-DEHYDROGENASE"/>
    <property type="match status" value="1"/>
</dbReference>
<evidence type="ECO:0008006" key="5">
    <source>
        <dbReference type="Google" id="ProtNLM"/>
    </source>
</evidence>
<evidence type="ECO:0000313" key="3">
    <source>
        <dbReference type="EMBL" id="GLL15842.1"/>
    </source>
</evidence>
<dbReference type="AlphaFoldDB" id="A0A9W6P0Z9"/>
<dbReference type="InterPro" id="IPR051122">
    <property type="entry name" value="SDR_DHRS6-like"/>
</dbReference>
<dbReference type="GO" id="GO:0016491">
    <property type="term" value="F:oxidoreductase activity"/>
    <property type="evidence" value="ECO:0007669"/>
    <property type="project" value="UniProtKB-KW"/>
</dbReference>
<gene>
    <name evidence="3" type="ORF">GCM10017577_69960</name>
</gene>
<reference evidence="3" key="1">
    <citation type="journal article" date="2014" name="Int. J. Syst. Evol. Microbiol.">
        <title>Complete genome sequence of Corynebacterium casei LMG S-19264T (=DSM 44701T), isolated from a smear-ripened cheese.</title>
        <authorList>
            <consortium name="US DOE Joint Genome Institute (JGI-PGF)"/>
            <person name="Walter F."/>
            <person name="Albersmeier A."/>
            <person name="Kalinowski J."/>
            <person name="Ruckert C."/>
        </authorList>
    </citation>
    <scope>NUCLEOTIDE SEQUENCE</scope>
    <source>
        <strain evidence="3">VKM Ac-1069</strain>
    </source>
</reference>
<keyword evidence="4" id="KW-1185">Reference proteome</keyword>
<dbReference type="EMBL" id="BSFQ01000057">
    <property type="protein sequence ID" value="GLL15842.1"/>
    <property type="molecule type" value="Genomic_DNA"/>
</dbReference>
<accession>A0A9W6P0Z9</accession>
<keyword evidence="2" id="KW-0560">Oxidoreductase</keyword>
<dbReference type="SUPFAM" id="SSF51735">
    <property type="entry name" value="NAD(P)-binding Rossmann-fold domains"/>
    <property type="match status" value="1"/>
</dbReference>
<organism evidence="3 4">
    <name type="scientific">Pseudonocardia halophobica</name>
    <dbReference type="NCBI Taxonomy" id="29401"/>
    <lineage>
        <taxon>Bacteria</taxon>
        <taxon>Bacillati</taxon>
        <taxon>Actinomycetota</taxon>
        <taxon>Actinomycetes</taxon>
        <taxon>Pseudonocardiales</taxon>
        <taxon>Pseudonocardiaceae</taxon>
        <taxon>Pseudonocardia</taxon>
    </lineage>
</organism>
<name>A0A9W6P0Z9_9PSEU</name>
<evidence type="ECO:0000256" key="2">
    <source>
        <dbReference type="ARBA" id="ARBA00023002"/>
    </source>
</evidence>
<sequence>MTILVLGGSKGIGRGIAERFAADGAHVLINYSSDDAAATEAAAAIEAKGGKATLLKGDLGTAEGVTELASGVRDATDRLDQIVHSAVRPQAVAPLDIDPADFDRAVHVNATSLLTLTQQLRTLLVEGSSIYYISSRGSKLAVPNYVAIGAPKAMAEALVRYLAVALAPDGIRVNTVSCSGVLTDAIRAIRPNAEERAERMAAKSPSGRNVTPEDVGAMVHHLASPDMAMVTGREFFIDGGMYITTD</sequence>
<evidence type="ECO:0000256" key="1">
    <source>
        <dbReference type="ARBA" id="ARBA00006484"/>
    </source>
</evidence>
<dbReference type="Pfam" id="PF13561">
    <property type="entry name" value="adh_short_C2"/>
    <property type="match status" value="1"/>
</dbReference>
<dbReference type="Proteomes" id="UP001143463">
    <property type="component" value="Unassembled WGS sequence"/>
</dbReference>
<dbReference type="RefSeq" id="WP_037053698.1">
    <property type="nucleotide sequence ID" value="NZ_BAAAUZ010000075.1"/>
</dbReference>
<proteinExistence type="inferred from homology"/>
<comment type="similarity">
    <text evidence="1">Belongs to the short-chain dehydrogenases/reductases (SDR) family.</text>
</comment>
<evidence type="ECO:0000313" key="4">
    <source>
        <dbReference type="Proteomes" id="UP001143463"/>
    </source>
</evidence>